<organism evidence="1">
    <name type="scientific">Borrelia coriaceae ATCC 43381</name>
    <dbReference type="NCBI Taxonomy" id="1408429"/>
    <lineage>
        <taxon>Bacteria</taxon>
        <taxon>Pseudomonadati</taxon>
        <taxon>Spirochaetota</taxon>
        <taxon>Spirochaetia</taxon>
        <taxon>Spirochaetales</taxon>
        <taxon>Borreliaceae</taxon>
        <taxon>Borrelia</taxon>
    </lineage>
</organism>
<keyword evidence="1" id="KW-0614">Plasmid</keyword>
<name>W5SV25_9SPIR</name>
<dbReference type="EMBL" id="CP005746">
    <property type="protein sequence ID" value="AHH11074.1"/>
    <property type="molecule type" value="Genomic_DNA"/>
</dbReference>
<dbReference type="OrthoDB" id="9957503at2"/>
<dbReference type="AlphaFoldDB" id="W5SV25"/>
<geneLocation type="plasmid" evidence="1 2">
    <name>unnamed</name>
</geneLocation>
<protein>
    <submittedName>
        <fullName evidence="1">Uncharacterized protein</fullName>
    </submittedName>
</protein>
<sequence>MLIFKNFKVLSVFLLFLYLQVCFSSFAMWQDWVLDFQTDQAGRFVFYKEDANADLVGMSSKLATLNLDFASSGVRNFENTFGDVDFNMSHGHSFKNRKEWPEDIMEQLKGPAVSFDVEKLLDPFNNLDVYFSFFKILFTHNVKDGQIEPGSDKSKVITKIVDAKLKRITILISDAVKEILGADYLPDILRGMRMRGFRPRHLLVILLGFKTKTGEEVNLEMNFDHFNILEQALANKDKLINVVNKNVNALKINFVFKSGKRDKLFLPGEVKYDSSTSKMIFRNEGEQDYNQNSSAVMQKVEVIRLSVGYFDVLKNLMTVNKLRDFLDRNRDAILKLAKQ</sequence>
<proteinExistence type="predicted"/>
<keyword evidence="2" id="KW-1185">Reference proteome</keyword>
<dbReference type="Proteomes" id="UP000019330">
    <property type="component" value="Plasmid unnamed"/>
</dbReference>
<evidence type="ECO:0000313" key="2">
    <source>
        <dbReference type="Proteomes" id="UP000019330"/>
    </source>
</evidence>
<gene>
    <name evidence="1" type="ORF">BCO_0002800</name>
</gene>
<evidence type="ECO:0000313" key="1">
    <source>
        <dbReference type="EMBL" id="AHH11074.1"/>
    </source>
</evidence>
<dbReference type="HOGENOM" id="CLU_902145_0_0_12"/>
<reference evidence="1" key="1">
    <citation type="submission" date="2013-04" db="EMBL/GenBank/DDBJ databases">
        <title>Comparative Genomics of Relapsing Fever Spirochetes.</title>
        <authorList>
            <person name="Schwan T.G."/>
            <person name="Raffel S.J."/>
            <person name="Porcella S.F."/>
            <person name="Martens C.A."/>
            <person name="Bruno D.P."/>
            <person name="Ricklefs S.M."/>
            <person name="Barbian K.B."/>
        </authorList>
    </citation>
    <scope>NUCLEOTIDE SEQUENCE</scope>
    <source>
        <strain evidence="1">Co53</strain>
        <plasmid evidence="1">unnamed</plasmid>
    </source>
</reference>
<accession>W5SV25</accession>
<dbReference type="RefSeq" id="WP_025408429.1">
    <property type="nucleotide sequence ID" value="NZ_CP005746.1"/>
</dbReference>